<dbReference type="Pfam" id="PF08268">
    <property type="entry name" value="FBA_3"/>
    <property type="match status" value="1"/>
</dbReference>
<dbReference type="AlphaFoldDB" id="A0AAV2CKJ9"/>
<gene>
    <name evidence="3" type="ORF">LTRI10_LOCUS3982</name>
</gene>
<evidence type="ECO:0000256" key="1">
    <source>
        <dbReference type="SAM" id="MobiDB-lite"/>
    </source>
</evidence>
<protein>
    <recommendedName>
        <fullName evidence="2">F-box domain-containing protein</fullName>
    </recommendedName>
</protein>
<dbReference type="PANTHER" id="PTHR31672">
    <property type="entry name" value="BNACNNG10540D PROTEIN"/>
    <property type="match status" value="1"/>
</dbReference>
<dbReference type="InterPro" id="IPR036047">
    <property type="entry name" value="F-box-like_dom_sf"/>
</dbReference>
<dbReference type="SMART" id="SM00256">
    <property type="entry name" value="FBOX"/>
    <property type="match status" value="1"/>
</dbReference>
<dbReference type="Proteomes" id="UP001497516">
    <property type="component" value="Chromosome 1"/>
</dbReference>
<dbReference type="InterPro" id="IPR017451">
    <property type="entry name" value="F-box-assoc_interact_dom"/>
</dbReference>
<dbReference type="SUPFAM" id="SSF81383">
    <property type="entry name" value="F-box domain"/>
    <property type="match status" value="1"/>
</dbReference>
<evidence type="ECO:0000313" key="4">
    <source>
        <dbReference type="Proteomes" id="UP001497516"/>
    </source>
</evidence>
<name>A0AAV2CKJ9_9ROSI</name>
<organism evidence="3 4">
    <name type="scientific">Linum trigynum</name>
    <dbReference type="NCBI Taxonomy" id="586398"/>
    <lineage>
        <taxon>Eukaryota</taxon>
        <taxon>Viridiplantae</taxon>
        <taxon>Streptophyta</taxon>
        <taxon>Embryophyta</taxon>
        <taxon>Tracheophyta</taxon>
        <taxon>Spermatophyta</taxon>
        <taxon>Magnoliopsida</taxon>
        <taxon>eudicotyledons</taxon>
        <taxon>Gunneridae</taxon>
        <taxon>Pentapetalae</taxon>
        <taxon>rosids</taxon>
        <taxon>fabids</taxon>
        <taxon>Malpighiales</taxon>
        <taxon>Linaceae</taxon>
        <taxon>Linum</taxon>
    </lineage>
</organism>
<dbReference type="InterPro" id="IPR001810">
    <property type="entry name" value="F-box_dom"/>
</dbReference>
<dbReference type="Gene3D" id="1.20.1280.50">
    <property type="match status" value="1"/>
</dbReference>
<feature type="domain" description="F-box" evidence="2">
    <location>
        <begin position="22"/>
        <end position="69"/>
    </location>
</feature>
<dbReference type="NCBIfam" id="TIGR01640">
    <property type="entry name" value="F_box_assoc_1"/>
    <property type="match status" value="1"/>
</dbReference>
<evidence type="ECO:0000259" key="2">
    <source>
        <dbReference type="PROSITE" id="PS50181"/>
    </source>
</evidence>
<proteinExistence type="predicted"/>
<reference evidence="3 4" key="1">
    <citation type="submission" date="2024-04" db="EMBL/GenBank/DDBJ databases">
        <authorList>
            <person name="Fracassetti M."/>
        </authorList>
    </citation>
    <scope>NUCLEOTIDE SEQUENCE [LARGE SCALE GENOMIC DNA]</scope>
</reference>
<dbReference type="InterPro" id="IPR050796">
    <property type="entry name" value="SCF_F-box_component"/>
</dbReference>
<keyword evidence="4" id="KW-1185">Reference proteome</keyword>
<sequence>MDFNCTKRRKTDDDAPSLPPAATPMDLLPTEIVQDILSRLPITSLVQFRSVCRSWRVLAVDPELVALSLRRAAPCLLLHCDFPIRNQIYFADLAAEDSRVRRIQVPFWPSMSEFEVIGSCNGLLCLSDSLYGDALYVYNPFAGKFTQLPKSEHYAGQEVAFGFGFHPRTKEYKVIKIVYYRGRGRRSSGSGRPVGSRRMMSDVQILTLGSQSGWRTQPKVSHHFLGSKPGEALVNGRLHWVTRPRRCNPVRRLISFDLGDEQFREVPKPDCGGLNRCNLSLIAVRDCLGAAVYCNYGRLEIWVMKEYNEKESWVKELSIGAYMPKGLKQNVERSYKIWRTALSGRVRVLCVLENGEILLEYKSRVLVCYDGNSGRFRDLKLQGLPKWFQANVVVGCLNWIDTPIL</sequence>
<feature type="region of interest" description="Disordered" evidence="1">
    <location>
        <begin position="1"/>
        <end position="23"/>
    </location>
</feature>
<evidence type="ECO:0000313" key="3">
    <source>
        <dbReference type="EMBL" id="CAL1356270.1"/>
    </source>
</evidence>
<accession>A0AAV2CKJ9</accession>
<dbReference type="Pfam" id="PF12937">
    <property type="entry name" value="F-box-like"/>
    <property type="match status" value="1"/>
</dbReference>
<dbReference type="PANTHER" id="PTHR31672:SF2">
    <property type="entry name" value="F-BOX DOMAIN-CONTAINING PROTEIN"/>
    <property type="match status" value="1"/>
</dbReference>
<dbReference type="PROSITE" id="PS50181">
    <property type="entry name" value="FBOX"/>
    <property type="match status" value="1"/>
</dbReference>
<dbReference type="InterPro" id="IPR013187">
    <property type="entry name" value="F-box-assoc_dom_typ3"/>
</dbReference>
<dbReference type="EMBL" id="OZ034813">
    <property type="protein sequence ID" value="CAL1356270.1"/>
    <property type="molecule type" value="Genomic_DNA"/>
</dbReference>
<dbReference type="CDD" id="cd22157">
    <property type="entry name" value="F-box_AtFBW1-like"/>
    <property type="match status" value="1"/>
</dbReference>